<dbReference type="EMBL" id="GBRH01263880">
    <property type="protein sequence ID" value="JAD34015.1"/>
    <property type="molecule type" value="Transcribed_RNA"/>
</dbReference>
<sequence length="43" mass="5022">MMDGFFIFQYRIGNSDIAFLSTYEPPHVSYVYHAAIHKHSCVQ</sequence>
<proteinExistence type="predicted"/>
<dbReference type="AlphaFoldDB" id="A0A0A8ZB91"/>
<organism evidence="1">
    <name type="scientific">Arundo donax</name>
    <name type="common">Giant reed</name>
    <name type="synonym">Donax arundinaceus</name>
    <dbReference type="NCBI Taxonomy" id="35708"/>
    <lineage>
        <taxon>Eukaryota</taxon>
        <taxon>Viridiplantae</taxon>
        <taxon>Streptophyta</taxon>
        <taxon>Embryophyta</taxon>
        <taxon>Tracheophyta</taxon>
        <taxon>Spermatophyta</taxon>
        <taxon>Magnoliopsida</taxon>
        <taxon>Liliopsida</taxon>
        <taxon>Poales</taxon>
        <taxon>Poaceae</taxon>
        <taxon>PACMAD clade</taxon>
        <taxon>Arundinoideae</taxon>
        <taxon>Arundineae</taxon>
        <taxon>Arundo</taxon>
    </lineage>
</organism>
<evidence type="ECO:0000313" key="1">
    <source>
        <dbReference type="EMBL" id="JAD34015.1"/>
    </source>
</evidence>
<accession>A0A0A8ZB91</accession>
<protein>
    <submittedName>
        <fullName evidence="1">Uncharacterized protein</fullName>
    </submittedName>
</protein>
<reference evidence="1" key="1">
    <citation type="submission" date="2014-09" db="EMBL/GenBank/DDBJ databases">
        <authorList>
            <person name="Magalhaes I.L.F."/>
            <person name="Oliveira U."/>
            <person name="Santos F.R."/>
            <person name="Vidigal T.H.D.A."/>
            <person name="Brescovit A.D."/>
            <person name="Santos A.J."/>
        </authorList>
    </citation>
    <scope>NUCLEOTIDE SEQUENCE</scope>
    <source>
        <tissue evidence="1">Shoot tissue taken approximately 20 cm above the soil surface</tissue>
    </source>
</reference>
<name>A0A0A8ZB91_ARUDO</name>
<reference evidence="1" key="2">
    <citation type="journal article" date="2015" name="Data Brief">
        <title>Shoot transcriptome of the giant reed, Arundo donax.</title>
        <authorList>
            <person name="Barrero R.A."/>
            <person name="Guerrero F.D."/>
            <person name="Moolhuijzen P."/>
            <person name="Goolsby J.A."/>
            <person name="Tidwell J."/>
            <person name="Bellgard S.E."/>
            <person name="Bellgard M.I."/>
        </authorList>
    </citation>
    <scope>NUCLEOTIDE SEQUENCE</scope>
    <source>
        <tissue evidence="1">Shoot tissue taken approximately 20 cm above the soil surface</tissue>
    </source>
</reference>